<dbReference type="PANTHER" id="PTHR44688">
    <property type="entry name" value="DNA-BINDING TRANSCRIPTIONAL ACTIVATOR DEVR_DOSR"/>
    <property type="match status" value="1"/>
</dbReference>
<evidence type="ECO:0000256" key="2">
    <source>
        <dbReference type="ARBA" id="ARBA00023125"/>
    </source>
</evidence>
<feature type="compositionally biased region" description="Basic and acidic residues" evidence="4">
    <location>
        <begin position="7"/>
        <end position="28"/>
    </location>
</feature>
<protein>
    <submittedName>
        <fullName evidence="6">HTH-type transcriptional regulator MalT</fullName>
    </submittedName>
</protein>
<dbReference type="InterPro" id="IPR041617">
    <property type="entry name" value="TPR_MalT"/>
</dbReference>
<dbReference type="SMART" id="SM00421">
    <property type="entry name" value="HTH_LUXR"/>
    <property type="match status" value="1"/>
</dbReference>
<dbReference type="InterPro" id="IPR011990">
    <property type="entry name" value="TPR-like_helical_dom_sf"/>
</dbReference>
<dbReference type="InterPro" id="IPR027417">
    <property type="entry name" value="P-loop_NTPase"/>
</dbReference>
<dbReference type="Gene3D" id="3.40.50.300">
    <property type="entry name" value="P-loop containing nucleotide triphosphate hydrolases"/>
    <property type="match status" value="1"/>
</dbReference>
<accession>A0A5C5Z1T2</accession>
<name>A0A5C5Z1T2_9BACT</name>
<dbReference type="PANTHER" id="PTHR44688:SF16">
    <property type="entry name" value="DNA-BINDING TRANSCRIPTIONAL ACTIVATOR DEVR_DOSR"/>
    <property type="match status" value="1"/>
</dbReference>
<reference evidence="6 7" key="1">
    <citation type="submission" date="2019-02" db="EMBL/GenBank/DDBJ databases">
        <title>Deep-cultivation of Planctomycetes and their phenomic and genomic characterization uncovers novel biology.</title>
        <authorList>
            <person name="Wiegand S."/>
            <person name="Jogler M."/>
            <person name="Boedeker C."/>
            <person name="Pinto D."/>
            <person name="Vollmers J."/>
            <person name="Rivas-Marin E."/>
            <person name="Kohn T."/>
            <person name="Peeters S.H."/>
            <person name="Heuer A."/>
            <person name="Rast P."/>
            <person name="Oberbeckmann S."/>
            <person name="Bunk B."/>
            <person name="Jeske O."/>
            <person name="Meyerdierks A."/>
            <person name="Storesund J.E."/>
            <person name="Kallscheuer N."/>
            <person name="Luecker S."/>
            <person name="Lage O.M."/>
            <person name="Pohl T."/>
            <person name="Merkel B.J."/>
            <person name="Hornburger P."/>
            <person name="Mueller R.-W."/>
            <person name="Bruemmer F."/>
            <person name="Labrenz M."/>
            <person name="Spormann A.M."/>
            <person name="Op Den Camp H."/>
            <person name="Overmann J."/>
            <person name="Amann R."/>
            <person name="Jetten M.S.M."/>
            <person name="Mascher T."/>
            <person name="Medema M.H."/>
            <person name="Devos D.P."/>
            <person name="Kaster A.-K."/>
            <person name="Ovreas L."/>
            <person name="Rohde M."/>
            <person name="Galperin M.Y."/>
            <person name="Jogler C."/>
        </authorList>
    </citation>
    <scope>NUCLEOTIDE SEQUENCE [LARGE SCALE GENOMIC DNA]</scope>
    <source>
        <strain evidence="6 7">CA13</strain>
    </source>
</reference>
<evidence type="ECO:0000256" key="4">
    <source>
        <dbReference type="SAM" id="MobiDB-lite"/>
    </source>
</evidence>
<keyword evidence="3" id="KW-0804">Transcription</keyword>
<dbReference type="EMBL" id="SJPJ01000001">
    <property type="protein sequence ID" value="TWT81289.1"/>
    <property type="molecule type" value="Genomic_DNA"/>
</dbReference>
<dbReference type="PRINTS" id="PR00038">
    <property type="entry name" value="HTHLUXR"/>
</dbReference>
<dbReference type="CDD" id="cd06170">
    <property type="entry name" value="LuxR_C_like"/>
    <property type="match status" value="1"/>
</dbReference>
<organism evidence="6 7">
    <name type="scientific">Novipirellula herctigrandis</name>
    <dbReference type="NCBI Taxonomy" id="2527986"/>
    <lineage>
        <taxon>Bacteria</taxon>
        <taxon>Pseudomonadati</taxon>
        <taxon>Planctomycetota</taxon>
        <taxon>Planctomycetia</taxon>
        <taxon>Pirellulales</taxon>
        <taxon>Pirellulaceae</taxon>
        <taxon>Novipirellula</taxon>
    </lineage>
</organism>
<dbReference type="InterPro" id="IPR059106">
    <property type="entry name" value="WHD_MalT"/>
</dbReference>
<comment type="caution">
    <text evidence="6">The sequence shown here is derived from an EMBL/GenBank/DDBJ whole genome shotgun (WGS) entry which is preliminary data.</text>
</comment>
<dbReference type="InterPro" id="IPR016032">
    <property type="entry name" value="Sig_transdc_resp-reg_C-effctor"/>
</dbReference>
<evidence type="ECO:0000256" key="3">
    <source>
        <dbReference type="ARBA" id="ARBA00023163"/>
    </source>
</evidence>
<keyword evidence="2" id="KW-0238">DNA-binding</keyword>
<feature type="domain" description="HTH luxR-type" evidence="5">
    <location>
        <begin position="869"/>
        <end position="934"/>
    </location>
</feature>
<dbReference type="PROSITE" id="PS50043">
    <property type="entry name" value="HTH_LUXR_2"/>
    <property type="match status" value="1"/>
</dbReference>
<keyword evidence="1" id="KW-0805">Transcription regulation</keyword>
<dbReference type="Gene3D" id="1.10.10.10">
    <property type="entry name" value="Winged helix-like DNA-binding domain superfamily/Winged helix DNA-binding domain"/>
    <property type="match status" value="1"/>
</dbReference>
<dbReference type="Pfam" id="PF25873">
    <property type="entry name" value="WHD_MalT"/>
    <property type="match status" value="1"/>
</dbReference>
<evidence type="ECO:0000259" key="5">
    <source>
        <dbReference type="PROSITE" id="PS50043"/>
    </source>
</evidence>
<gene>
    <name evidence="6" type="primary">malT_2</name>
    <name evidence="6" type="ORF">CA13_27400</name>
</gene>
<dbReference type="Proteomes" id="UP000315010">
    <property type="component" value="Unassembled WGS sequence"/>
</dbReference>
<proteinExistence type="predicted"/>
<dbReference type="SUPFAM" id="SSF48452">
    <property type="entry name" value="TPR-like"/>
    <property type="match status" value="1"/>
</dbReference>
<dbReference type="AlphaFoldDB" id="A0A5C5Z1T2"/>
<dbReference type="InterPro" id="IPR036388">
    <property type="entry name" value="WH-like_DNA-bd_sf"/>
</dbReference>
<feature type="region of interest" description="Disordered" evidence="4">
    <location>
        <begin position="1"/>
        <end position="38"/>
    </location>
</feature>
<dbReference type="Pfam" id="PF17874">
    <property type="entry name" value="TPR_MalT"/>
    <property type="match status" value="1"/>
</dbReference>
<dbReference type="SUPFAM" id="SSF46894">
    <property type="entry name" value="C-terminal effector domain of the bipartite response regulators"/>
    <property type="match status" value="1"/>
</dbReference>
<evidence type="ECO:0000313" key="6">
    <source>
        <dbReference type="EMBL" id="TWT81289.1"/>
    </source>
</evidence>
<dbReference type="Pfam" id="PF00196">
    <property type="entry name" value="GerE"/>
    <property type="match status" value="1"/>
</dbReference>
<evidence type="ECO:0000256" key="1">
    <source>
        <dbReference type="ARBA" id="ARBA00023015"/>
    </source>
</evidence>
<evidence type="ECO:0000313" key="7">
    <source>
        <dbReference type="Proteomes" id="UP000315010"/>
    </source>
</evidence>
<keyword evidence="7" id="KW-1185">Reference proteome</keyword>
<dbReference type="InterPro" id="IPR000792">
    <property type="entry name" value="Tscrpt_reg_LuxR_C"/>
</dbReference>
<dbReference type="GO" id="GO:0003677">
    <property type="term" value="F:DNA binding"/>
    <property type="evidence" value="ECO:0007669"/>
    <property type="project" value="UniProtKB-KW"/>
</dbReference>
<sequence>MHFSVRRSTESEIDDTNRSESTRIDQPGKRIPRTKLRPPAAVQGLVTRPRLLELLQRNARRPLTVVSARAGYGKTTLVSQWLQDAEVEPAWLQLSEADSELRDFLSGFVAAVQVRFSDACSDTSVLLDAAQLPPPSLLAETLCNDLDAVAAEPLVVVLDDYHLISNPEIHELLDKLLLYPPRPLHLVLVTRNDPPISLSALRAKGWLTEIRQGDLRFTKAEVKAVLGEMVSTSVSEATLDHLEKQIEGWIVGLHLAGLILRSQSDPEAFLSGLKGGFQQVYDYLSEQVLAGQPAEVRDCLLQTSVLNRFCSSLVEAVCVSGNDSNAKSISGDEFIAKAQLANLFVVPLDSGGEWFRYHHLFQDLLKRQLKRHHSESDIAALHSRASTWFESQSLITDSIEHALAAGDVVGAVEIIERCRRDEFNADRWYAVKRWLEMLPANIKRQRPKLLLTEAWIANCRFQVARITVIVEEVDALLRDQTVEPTVQGELSFFRGFLEYWEGHAGLSQQHFEEALSRLSGDGGPYEGEAELLYGLALCMDGQQDSAVQRLEDRIDRTDPAEGQLLSRLVAGSAFAHLISGDLQRARLEAQRLHLVASRISIRNTEAWASYMQATTCLHAGEFDAASSHFAEVAKLRYVLEPRAAVDALAGLALSQQLGQFEAEADETAELLQEFTRDLNERQYLSVAQACHVRLALLRGDGAQALQWARAANEVAMPSTLFFWLEAPPMTQARGLITAGSKQDLASATESLSAIRAVNESGRFTYQTIEAAALQAVALDMQGSTEDTFDSLDEAFGLAEPGRWVRPFVELGQPMTSLLQRARLDNVSIEYVDRLLRAFPKNPKAEASKSSIQAPVVQSVPTGADVKSGTEPYVEPLTNRELETLQLLAERLYDKEIAKTLSISVWTVRTHVKHIFEKLHVTKRREAFVKAEELGLLKES</sequence>
<dbReference type="GO" id="GO:0006355">
    <property type="term" value="P:regulation of DNA-templated transcription"/>
    <property type="evidence" value="ECO:0007669"/>
    <property type="project" value="InterPro"/>
</dbReference>
<dbReference type="Gene3D" id="1.25.40.10">
    <property type="entry name" value="Tetratricopeptide repeat domain"/>
    <property type="match status" value="1"/>
</dbReference>
<dbReference type="SUPFAM" id="SSF52540">
    <property type="entry name" value="P-loop containing nucleoside triphosphate hydrolases"/>
    <property type="match status" value="1"/>
</dbReference>